<protein>
    <submittedName>
        <fullName evidence="3">AMIN domain-containing protein</fullName>
    </submittedName>
</protein>
<dbReference type="EMBL" id="JAULJQ010000002">
    <property type="protein sequence ID" value="MDO2408905.1"/>
    <property type="molecule type" value="Genomic_DNA"/>
</dbReference>
<proteinExistence type="predicted"/>
<sequence>MKYLYLLVCLLPLLAFGRDNPFISTTLADSNTTNIITKLAGFSQTSVNLPSDARELEAVVVVYKSVDGSLKEKRVEIRASFDWRDTIYISRQAMPKNGEVVDVSVTAQGNSTEARAITNLTEGPPLQALATPSQKTPLASADIVAGRINAYANKIVINTPDLLLKSYDKGSRIVMDFEKKSKFLTHSREFGNKTPLRRATVGSHGKFYRVVLELDKKYKYSIRQNSSSYTIWLGK</sequence>
<keyword evidence="4" id="KW-1185">Reference proteome</keyword>
<organism evidence="3 4">
    <name type="scientific">Campylobacter magnus</name>
    <dbReference type="NCBI Taxonomy" id="3026462"/>
    <lineage>
        <taxon>Bacteria</taxon>
        <taxon>Pseudomonadati</taxon>
        <taxon>Campylobacterota</taxon>
        <taxon>Epsilonproteobacteria</taxon>
        <taxon>Campylobacterales</taxon>
        <taxon>Campylobacteraceae</taxon>
        <taxon>Campylobacter</taxon>
    </lineage>
</organism>
<reference evidence="3 4" key="1">
    <citation type="submission" date="2023-06" db="EMBL/GenBank/DDBJ databases">
        <title>Campylobacter magnum sp. nov., isolated from cecal contents of domestic pigs (Sus scrofa domesticus).</title>
        <authorList>
            <person name="Papic B."/>
            <person name="Gruntar I."/>
        </authorList>
    </citation>
    <scope>NUCLEOTIDE SEQUENCE [LARGE SCALE GENOMIC DNA]</scope>
    <source>
        <strain evidence="4">34484-21</strain>
    </source>
</reference>
<evidence type="ECO:0000256" key="1">
    <source>
        <dbReference type="SAM" id="SignalP"/>
    </source>
</evidence>
<gene>
    <name evidence="3" type="ORF">Q2362_02170</name>
</gene>
<name>A0ABT8T5I6_9BACT</name>
<dbReference type="Proteomes" id="UP001171111">
    <property type="component" value="Unassembled WGS sequence"/>
</dbReference>
<feature type="signal peptide" evidence="1">
    <location>
        <begin position="1"/>
        <end position="17"/>
    </location>
</feature>
<feature type="domain" description="AMIN" evidence="2">
    <location>
        <begin position="168"/>
        <end position="227"/>
    </location>
</feature>
<dbReference type="Pfam" id="PF11741">
    <property type="entry name" value="AMIN"/>
    <property type="match status" value="1"/>
</dbReference>
<evidence type="ECO:0000313" key="4">
    <source>
        <dbReference type="Proteomes" id="UP001171111"/>
    </source>
</evidence>
<evidence type="ECO:0000259" key="2">
    <source>
        <dbReference type="Pfam" id="PF11741"/>
    </source>
</evidence>
<dbReference type="RefSeq" id="WP_302243671.1">
    <property type="nucleotide sequence ID" value="NZ_JAULJQ010000002.1"/>
</dbReference>
<accession>A0ABT8T5I6</accession>
<feature type="chain" id="PRO_5047099569" evidence="1">
    <location>
        <begin position="18"/>
        <end position="235"/>
    </location>
</feature>
<comment type="caution">
    <text evidence="3">The sequence shown here is derived from an EMBL/GenBank/DDBJ whole genome shotgun (WGS) entry which is preliminary data.</text>
</comment>
<keyword evidence="1" id="KW-0732">Signal</keyword>
<dbReference type="InterPro" id="IPR021731">
    <property type="entry name" value="AMIN_dom"/>
</dbReference>
<evidence type="ECO:0000313" key="3">
    <source>
        <dbReference type="EMBL" id="MDO2408905.1"/>
    </source>
</evidence>